<evidence type="ECO:0000259" key="4">
    <source>
        <dbReference type="PROSITE" id="PS51898"/>
    </source>
</evidence>
<evidence type="ECO:0000313" key="6">
    <source>
        <dbReference type="Proteomes" id="UP000524246"/>
    </source>
</evidence>
<comment type="similarity">
    <text evidence="1">Belongs to the 'phage' integrase family.</text>
</comment>
<evidence type="ECO:0000256" key="2">
    <source>
        <dbReference type="ARBA" id="ARBA00023125"/>
    </source>
</evidence>
<feature type="domain" description="Tyr recombinase" evidence="4">
    <location>
        <begin position="182"/>
        <end position="366"/>
    </location>
</feature>
<dbReference type="InterPro" id="IPR010998">
    <property type="entry name" value="Integrase_recombinase_N"/>
</dbReference>
<dbReference type="EMBL" id="JAAZON010000036">
    <property type="protein sequence ID" value="NMC61736.1"/>
    <property type="molecule type" value="Genomic_DNA"/>
</dbReference>
<evidence type="ECO:0000256" key="1">
    <source>
        <dbReference type="ARBA" id="ARBA00008857"/>
    </source>
</evidence>
<evidence type="ECO:0000313" key="5">
    <source>
        <dbReference type="EMBL" id="NMC61736.1"/>
    </source>
</evidence>
<comment type="caution">
    <text evidence="5">The sequence shown here is derived from an EMBL/GenBank/DDBJ whole genome shotgun (WGS) entry which is preliminary data.</text>
</comment>
<dbReference type="PANTHER" id="PTHR30349">
    <property type="entry name" value="PHAGE INTEGRASE-RELATED"/>
    <property type="match status" value="1"/>
</dbReference>
<dbReference type="Proteomes" id="UP000524246">
    <property type="component" value="Unassembled WGS sequence"/>
</dbReference>
<sequence length="409" mass="46918">MRKPRNLEIIEKVEPGIWKARDKNLNQFLYFIQVSKRTKGSKKQRLTRQATTDGVIRARAKKAALLTELNQECIHGPKITFGDFLTSEYLPYINVKKRPSSVIRERSAISAHFLPKLKDRPIFHINQRECEDLINEAAKNKSSQTRKHLIIHLSNVFKLAVRQRVIVNNPCDLIERPVVETCDPKVLNQQQMQALLDYLGEHYPIMFYHVSVSFFTLARAGEVRALTWGDIDFQENQIDISKTLDPKSGLQLFTKNKKSRKVWINPPLHQILMELREETYAGPTSPVLPYWREFASGEQGKPLKIICRSLGLPEIRYHDLRATGITLMLCKGEALPVVMKTAGHKRLSSTQVYLRLSGVETTGSTDSIALKIRQPESKSFSTNLSQETKSNDKIIRLPDRHTVKKEINE</sequence>
<dbReference type="GO" id="GO:0015074">
    <property type="term" value="P:DNA integration"/>
    <property type="evidence" value="ECO:0007669"/>
    <property type="project" value="UniProtKB-KW"/>
</dbReference>
<dbReference type="Gene3D" id="1.10.443.10">
    <property type="entry name" value="Intergrase catalytic core"/>
    <property type="match status" value="1"/>
</dbReference>
<dbReference type="SUPFAM" id="SSF56349">
    <property type="entry name" value="DNA breaking-rejoining enzymes"/>
    <property type="match status" value="1"/>
</dbReference>
<dbReference type="InterPro" id="IPR050090">
    <property type="entry name" value="Tyrosine_recombinase_XerCD"/>
</dbReference>
<dbReference type="InterPro" id="IPR011010">
    <property type="entry name" value="DNA_brk_join_enz"/>
</dbReference>
<evidence type="ECO:0000256" key="3">
    <source>
        <dbReference type="ARBA" id="ARBA00023172"/>
    </source>
</evidence>
<dbReference type="GO" id="GO:0003677">
    <property type="term" value="F:DNA binding"/>
    <property type="evidence" value="ECO:0007669"/>
    <property type="project" value="UniProtKB-KW"/>
</dbReference>
<gene>
    <name evidence="5" type="ORF">GYA55_01065</name>
</gene>
<protein>
    <submittedName>
        <fullName evidence="5">Site-specific integrase</fullName>
    </submittedName>
</protein>
<organism evidence="5 6">
    <name type="scientific">SAR324 cluster bacterium</name>
    <dbReference type="NCBI Taxonomy" id="2024889"/>
    <lineage>
        <taxon>Bacteria</taxon>
        <taxon>Deltaproteobacteria</taxon>
        <taxon>SAR324 cluster</taxon>
    </lineage>
</organism>
<keyword evidence="3" id="KW-0233">DNA recombination</keyword>
<name>A0A7X9FPY0_9DELT</name>
<reference evidence="5 6" key="1">
    <citation type="journal article" date="2020" name="Biotechnol. Biofuels">
        <title>New insights from the biogas microbiome by comprehensive genome-resolved metagenomics of nearly 1600 species originating from multiple anaerobic digesters.</title>
        <authorList>
            <person name="Campanaro S."/>
            <person name="Treu L."/>
            <person name="Rodriguez-R L.M."/>
            <person name="Kovalovszki A."/>
            <person name="Ziels R.M."/>
            <person name="Maus I."/>
            <person name="Zhu X."/>
            <person name="Kougias P.G."/>
            <person name="Basile A."/>
            <person name="Luo G."/>
            <person name="Schluter A."/>
            <person name="Konstantinidis K.T."/>
            <person name="Angelidaki I."/>
        </authorList>
    </citation>
    <scope>NUCLEOTIDE SEQUENCE [LARGE SCALE GENOMIC DNA]</scope>
    <source>
        <strain evidence="5">AS27yjCOA_65</strain>
    </source>
</reference>
<keyword evidence="2" id="KW-0238">DNA-binding</keyword>
<dbReference type="PANTHER" id="PTHR30349:SF41">
    <property type="entry name" value="INTEGRASE_RECOMBINASE PROTEIN MJ0367-RELATED"/>
    <property type="match status" value="1"/>
</dbReference>
<dbReference type="InterPro" id="IPR013762">
    <property type="entry name" value="Integrase-like_cat_sf"/>
</dbReference>
<dbReference type="InterPro" id="IPR002104">
    <property type="entry name" value="Integrase_catalytic"/>
</dbReference>
<dbReference type="PROSITE" id="PS51898">
    <property type="entry name" value="TYR_RECOMBINASE"/>
    <property type="match status" value="1"/>
</dbReference>
<proteinExistence type="inferred from homology"/>
<dbReference type="Gene3D" id="1.10.150.130">
    <property type="match status" value="1"/>
</dbReference>
<dbReference type="CDD" id="cd01189">
    <property type="entry name" value="INT_ICEBs1_C_like"/>
    <property type="match status" value="1"/>
</dbReference>
<dbReference type="AlphaFoldDB" id="A0A7X9FPY0"/>
<dbReference type="GO" id="GO:0006310">
    <property type="term" value="P:DNA recombination"/>
    <property type="evidence" value="ECO:0007669"/>
    <property type="project" value="UniProtKB-KW"/>
</dbReference>
<dbReference type="Pfam" id="PF00589">
    <property type="entry name" value="Phage_integrase"/>
    <property type="match status" value="1"/>
</dbReference>
<accession>A0A7X9FPY0</accession>